<sequence>MTNTEFSHELTGAFASGILNQLQHFWSAHLVDSSHIVVPSTQDLDVWFVDKTDEFDNACRLWFFMPMEHAEDLEMQQLMVEEQKDRFRDMDLLMQGKIDAKDDVVLACRSVSVQRKEELEDCRRLIQKAVDEHYDDIKRFGRFPYRNMALGRTSTKEEQEHLDTLK</sequence>
<organism evidence="1 2">
    <name type="scientific">Aureobasidium mustum</name>
    <dbReference type="NCBI Taxonomy" id="2773714"/>
    <lineage>
        <taxon>Eukaryota</taxon>
        <taxon>Fungi</taxon>
        <taxon>Dikarya</taxon>
        <taxon>Ascomycota</taxon>
        <taxon>Pezizomycotina</taxon>
        <taxon>Dothideomycetes</taxon>
        <taxon>Dothideomycetidae</taxon>
        <taxon>Dothideales</taxon>
        <taxon>Saccotheciaceae</taxon>
        <taxon>Aureobasidium</taxon>
    </lineage>
</organism>
<accession>A0A9N8K750</accession>
<keyword evidence="2" id="KW-1185">Reference proteome</keyword>
<dbReference type="SUPFAM" id="SSF48452">
    <property type="entry name" value="TPR-like"/>
    <property type="match status" value="1"/>
</dbReference>
<evidence type="ECO:0000313" key="2">
    <source>
        <dbReference type="Proteomes" id="UP000714618"/>
    </source>
</evidence>
<dbReference type="InterPro" id="IPR010323">
    <property type="entry name" value="DUF924"/>
</dbReference>
<dbReference type="InterPro" id="IPR011990">
    <property type="entry name" value="TPR-like_helical_dom_sf"/>
</dbReference>
<dbReference type="AlphaFoldDB" id="A0A9N8K750"/>
<name>A0A9N8K750_9PEZI</name>
<dbReference type="OrthoDB" id="414698at2759"/>
<protein>
    <submittedName>
        <fullName evidence="1">Uncharacterized protein</fullName>
    </submittedName>
</protein>
<dbReference type="EMBL" id="CAIJEO010000010">
    <property type="protein sequence ID" value="CAD0099830.1"/>
    <property type="molecule type" value="Genomic_DNA"/>
</dbReference>
<dbReference type="Gene3D" id="1.25.40.10">
    <property type="entry name" value="Tetratricopeptide repeat domain"/>
    <property type="match status" value="1"/>
</dbReference>
<gene>
    <name evidence="1" type="ORF">AWRI4233_LOCUS8655</name>
</gene>
<dbReference type="Proteomes" id="UP000714618">
    <property type="component" value="Unassembled WGS sequence"/>
</dbReference>
<dbReference type="Pfam" id="PF06041">
    <property type="entry name" value="DUF924"/>
    <property type="match status" value="1"/>
</dbReference>
<proteinExistence type="predicted"/>
<evidence type="ECO:0000313" key="1">
    <source>
        <dbReference type="EMBL" id="CAD0099830.1"/>
    </source>
</evidence>
<reference evidence="1" key="1">
    <citation type="submission" date="2020-06" db="EMBL/GenBank/DDBJ databases">
        <authorList>
            <person name="Onetto C."/>
        </authorList>
    </citation>
    <scope>NUCLEOTIDE SEQUENCE</scope>
</reference>
<comment type="caution">
    <text evidence="1">The sequence shown here is derived from an EMBL/GenBank/DDBJ whole genome shotgun (WGS) entry which is preliminary data.</text>
</comment>